<dbReference type="Pfam" id="PF01809">
    <property type="entry name" value="YidD"/>
    <property type="match status" value="1"/>
</dbReference>
<proteinExistence type="predicted"/>
<evidence type="ECO:0000313" key="2">
    <source>
        <dbReference type="Proteomes" id="UP001199044"/>
    </source>
</evidence>
<evidence type="ECO:0000313" key="1">
    <source>
        <dbReference type="EMBL" id="MCA2018180.1"/>
    </source>
</evidence>
<comment type="caution">
    <text evidence="1">The sequence shown here is derived from an EMBL/GenBank/DDBJ whole genome shotgun (WGS) entry which is preliminary data.</text>
</comment>
<name>A0ABS7YR69_9VIBR</name>
<keyword evidence="2" id="KW-1185">Reference proteome</keyword>
<dbReference type="InterPro" id="IPR002696">
    <property type="entry name" value="Membr_insert_effic_factor_YidD"/>
</dbReference>
<dbReference type="EMBL" id="JAIWIU010000153">
    <property type="protein sequence ID" value="MCA2018180.1"/>
    <property type="molecule type" value="Genomic_DNA"/>
</dbReference>
<sequence>MKWFSLSLIRYYQKTGGSKRWFNTECNFEPSCSEYTRQCIVKYGAIKGWRLGLSRIRRCTHPDLVEKIYDEVP</sequence>
<dbReference type="RefSeq" id="WP_082712395.1">
    <property type="nucleotide sequence ID" value="NZ_AP014636.1"/>
</dbReference>
<organism evidence="1 2">
    <name type="scientific">Vibrio tritonius</name>
    <dbReference type="NCBI Taxonomy" id="1435069"/>
    <lineage>
        <taxon>Bacteria</taxon>
        <taxon>Pseudomonadati</taxon>
        <taxon>Pseudomonadota</taxon>
        <taxon>Gammaproteobacteria</taxon>
        <taxon>Vibrionales</taxon>
        <taxon>Vibrionaceae</taxon>
        <taxon>Vibrio</taxon>
    </lineage>
</organism>
<dbReference type="Proteomes" id="UP001199044">
    <property type="component" value="Unassembled WGS sequence"/>
</dbReference>
<dbReference type="SMART" id="SM01234">
    <property type="entry name" value="Haemolytic"/>
    <property type="match status" value="1"/>
</dbReference>
<dbReference type="NCBIfam" id="TIGR00278">
    <property type="entry name" value="membrane protein insertion efficiency factor YidD"/>
    <property type="match status" value="1"/>
</dbReference>
<reference evidence="2" key="1">
    <citation type="submission" date="2023-07" db="EMBL/GenBank/DDBJ databases">
        <title>Molecular identification of indigenous halophilic bacteria isolated from red sea cost, biodegradation of synthetic dyes and assessment of degraded metabolite toxicity.</title>
        <authorList>
            <person name="Chaieb K."/>
            <person name="Altayb H.N."/>
        </authorList>
    </citation>
    <scope>NUCLEOTIDE SEQUENCE [LARGE SCALE GENOMIC DNA]</scope>
    <source>
        <strain evidence="2">K20</strain>
    </source>
</reference>
<gene>
    <name evidence="1" type="primary">yidD</name>
    <name evidence="1" type="ORF">LDJ79_18820</name>
</gene>
<protein>
    <submittedName>
        <fullName evidence="1">Membrane protein insertion efficiency factor YidD</fullName>
    </submittedName>
</protein>
<accession>A0ABS7YR69</accession>